<accession>A0A423PRB5</accession>
<dbReference type="Gene3D" id="3.40.190.10">
    <property type="entry name" value="Periplasmic binding protein-like II"/>
    <property type="match status" value="2"/>
</dbReference>
<organism evidence="8 9">
    <name type="scientific">Salinisphaera japonica YTM-1</name>
    <dbReference type="NCBI Taxonomy" id="1209778"/>
    <lineage>
        <taxon>Bacteria</taxon>
        <taxon>Pseudomonadati</taxon>
        <taxon>Pseudomonadota</taxon>
        <taxon>Gammaproteobacteria</taxon>
        <taxon>Salinisphaerales</taxon>
        <taxon>Salinisphaeraceae</taxon>
        <taxon>Salinisphaera</taxon>
    </lineage>
</organism>
<gene>
    <name evidence="8" type="ORF">SAJA_08725</name>
</gene>
<keyword evidence="4 7" id="KW-0732">Signal</keyword>
<evidence type="ECO:0000256" key="1">
    <source>
        <dbReference type="ARBA" id="ARBA00004418"/>
    </source>
</evidence>
<dbReference type="SUPFAM" id="SSF53850">
    <property type="entry name" value="Periplasmic binding protein-like II"/>
    <property type="match status" value="1"/>
</dbReference>
<dbReference type="GO" id="GO:0042597">
    <property type="term" value="C:periplasmic space"/>
    <property type="evidence" value="ECO:0007669"/>
    <property type="project" value="UniProtKB-SubCell"/>
</dbReference>
<comment type="caution">
    <text evidence="8">The sequence shown here is derived from an EMBL/GenBank/DDBJ whole genome shotgun (WGS) entry which is preliminary data.</text>
</comment>
<dbReference type="AlphaFoldDB" id="A0A423PRB5"/>
<evidence type="ECO:0000256" key="3">
    <source>
        <dbReference type="ARBA" id="ARBA00022448"/>
    </source>
</evidence>
<name>A0A423PRB5_9GAMM</name>
<comment type="similarity">
    <text evidence="2">Belongs to the bacterial solute-binding protein 1 family.</text>
</comment>
<feature type="signal peptide" evidence="7">
    <location>
        <begin position="1"/>
        <end position="28"/>
    </location>
</feature>
<dbReference type="InterPro" id="IPR006059">
    <property type="entry name" value="SBP"/>
</dbReference>
<comment type="function">
    <text evidence="5">Part of a binding-protein-dependent transport system for a sugar.</text>
</comment>
<evidence type="ECO:0000256" key="2">
    <source>
        <dbReference type="ARBA" id="ARBA00008520"/>
    </source>
</evidence>
<dbReference type="PANTHER" id="PTHR43649:SF28">
    <property type="entry name" value="BINDING PROTEIN COMPONENT OF ABC SUGAR TRANSPORTER-RELATED"/>
    <property type="match status" value="1"/>
</dbReference>
<dbReference type="InterPro" id="IPR050490">
    <property type="entry name" value="Bact_solute-bd_prot1"/>
</dbReference>
<dbReference type="RefSeq" id="WP_184999817.1">
    <property type="nucleotide sequence ID" value="NZ_AYKG01000023.1"/>
</dbReference>
<dbReference type="Pfam" id="PF01547">
    <property type="entry name" value="SBP_bac_1"/>
    <property type="match status" value="1"/>
</dbReference>
<evidence type="ECO:0000313" key="9">
    <source>
        <dbReference type="Proteomes" id="UP000285310"/>
    </source>
</evidence>
<feature type="chain" id="PRO_5019534305" description="Probable sugar-binding periplasmic protein" evidence="7">
    <location>
        <begin position="29"/>
        <end position="430"/>
    </location>
</feature>
<dbReference type="Proteomes" id="UP000285310">
    <property type="component" value="Unassembled WGS sequence"/>
</dbReference>
<dbReference type="InParanoid" id="A0A423PRB5"/>
<dbReference type="EMBL" id="AYKG01000023">
    <property type="protein sequence ID" value="ROO28123.1"/>
    <property type="molecule type" value="Genomic_DNA"/>
</dbReference>
<evidence type="ECO:0000256" key="6">
    <source>
        <dbReference type="ARBA" id="ARBA00049753"/>
    </source>
</evidence>
<dbReference type="PANTHER" id="PTHR43649">
    <property type="entry name" value="ARABINOSE-BINDING PROTEIN-RELATED"/>
    <property type="match status" value="1"/>
</dbReference>
<keyword evidence="3" id="KW-0813">Transport</keyword>
<evidence type="ECO:0000256" key="4">
    <source>
        <dbReference type="ARBA" id="ARBA00022729"/>
    </source>
</evidence>
<evidence type="ECO:0000256" key="7">
    <source>
        <dbReference type="SAM" id="SignalP"/>
    </source>
</evidence>
<proteinExistence type="inferred from homology"/>
<reference evidence="8 9" key="1">
    <citation type="submission" date="2013-10" db="EMBL/GenBank/DDBJ databases">
        <title>Salinisphaera japonica YTM-1 Genome Sequencing.</title>
        <authorList>
            <person name="Lai Q."/>
            <person name="Li C."/>
            <person name="Shao Z."/>
        </authorList>
    </citation>
    <scope>NUCLEOTIDE SEQUENCE [LARGE SCALE GENOMIC DNA]</scope>
    <source>
        <strain evidence="8 9">YTM-1</strain>
    </source>
</reference>
<comment type="subcellular location">
    <subcellularLocation>
        <location evidence="1">Periplasm</location>
    </subcellularLocation>
</comment>
<keyword evidence="9" id="KW-1185">Reference proteome</keyword>
<evidence type="ECO:0000313" key="8">
    <source>
        <dbReference type="EMBL" id="ROO28123.1"/>
    </source>
</evidence>
<evidence type="ECO:0000256" key="5">
    <source>
        <dbReference type="ARBA" id="ARBA00049629"/>
    </source>
</evidence>
<sequence length="430" mass="45731">MTQTRWAVRGLQLGAAVAALSIGAAAHAAPDKGTVSVLNWWTSGSEAKSMNVLQDMLASDGYKMINNAVSGGGGSNARTVLKSRIQSNNIPGAAQIKGPEIQQWCKAGLAMNIDKVAADQNWARILPGPVAEGMQCDGHFVAVPFNLHRINWVWINKSAMEKAGAAMPSDWNSFVTALKKLKAAGITPIAGGGDTWQVATEFDAVALATGGADFYRKAFVDLDEAVLSGPKMVKSLERLRTLQRYEDPNGQGLSWNHDTGLVVKGEAGMQIMGDWAKGEITNAGATPGDEIACMALPGEHTGFVYNADSFEMFKNSNSDEAAQYAFARTALSPAFQRKFNMAKGSIPVRQGVSLEGFDACAQKAQTAFEAAVDNDALVPSYSQDMAENGAVKGALFDVIAKFYNDKDMSAKDAAAQMASQAQQAQMMSQL</sequence>
<protein>
    <recommendedName>
        <fullName evidence="6">Probable sugar-binding periplasmic protein</fullName>
    </recommendedName>
</protein>